<evidence type="ECO:0000313" key="2">
    <source>
        <dbReference type="Proteomes" id="UP001138500"/>
    </source>
</evidence>
<sequence length="61" mass="6340">MAAAYVHAIEMRDAPVALRDVDVLELAVHVVFGLDELAAVGLARVDLDGDLVALLVGQSGV</sequence>
<keyword evidence="2" id="KW-1185">Reference proteome</keyword>
<dbReference type="AlphaFoldDB" id="A0A9W7W438"/>
<gene>
    <name evidence="1" type="ORF">Tdes44962_MAKER08661</name>
</gene>
<reference evidence="1 2" key="1">
    <citation type="journal article" date="2018" name="IMA Fungus">
        <title>IMA Genome-F 10: Nine draft genome sequences of Claviceps purpurea s.lat., including C. arundinis, C. humidiphila, and C. cf. spartinae, pseudomolecules for the pitch canker pathogen Fusarium circinatum, draft genome of Davidsoniella eucalypti, Grosmannia galeiformis, Quambalaria eucalypti, and Teratosphaeria destructans.</title>
        <authorList>
            <person name="Wingfield B.D."/>
            <person name="Liu M."/>
            <person name="Nguyen H.D."/>
            <person name="Lane F.A."/>
            <person name="Morgan S.W."/>
            <person name="De Vos L."/>
            <person name="Wilken P.M."/>
            <person name="Duong T.A."/>
            <person name="Aylward J."/>
            <person name="Coetzee M.P."/>
            <person name="Dadej K."/>
            <person name="De Beer Z.W."/>
            <person name="Findlay W."/>
            <person name="Havenga M."/>
            <person name="Kolarik M."/>
            <person name="Menzies J.G."/>
            <person name="Naidoo K."/>
            <person name="Pochopski O."/>
            <person name="Shoukouhi P."/>
            <person name="Santana Q.C."/>
            <person name="Seifert K.A."/>
            <person name="Soal N."/>
            <person name="Steenkamp E.T."/>
            <person name="Tatham C.T."/>
            <person name="van der Nest M.A."/>
            <person name="Wingfield M.J."/>
        </authorList>
    </citation>
    <scope>NUCLEOTIDE SEQUENCE [LARGE SCALE GENOMIC DNA]</scope>
    <source>
        <strain evidence="1">CMW44962</strain>
    </source>
</reference>
<comment type="caution">
    <text evidence="1">The sequence shown here is derived from an EMBL/GenBank/DDBJ whole genome shotgun (WGS) entry which is preliminary data.</text>
</comment>
<dbReference type="EMBL" id="RIBY02001002">
    <property type="protein sequence ID" value="KAH9834283.1"/>
    <property type="molecule type" value="Genomic_DNA"/>
</dbReference>
<accession>A0A9W7W438</accession>
<proteinExistence type="predicted"/>
<protein>
    <submittedName>
        <fullName evidence="1">Uncharacterized protein</fullName>
    </submittedName>
</protein>
<evidence type="ECO:0000313" key="1">
    <source>
        <dbReference type="EMBL" id="KAH9834283.1"/>
    </source>
</evidence>
<dbReference type="Proteomes" id="UP001138500">
    <property type="component" value="Unassembled WGS sequence"/>
</dbReference>
<organism evidence="1 2">
    <name type="scientific">Teratosphaeria destructans</name>
    <dbReference type="NCBI Taxonomy" id="418781"/>
    <lineage>
        <taxon>Eukaryota</taxon>
        <taxon>Fungi</taxon>
        <taxon>Dikarya</taxon>
        <taxon>Ascomycota</taxon>
        <taxon>Pezizomycotina</taxon>
        <taxon>Dothideomycetes</taxon>
        <taxon>Dothideomycetidae</taxon>
        <taxon>Mycosphaerellales</taxon>
        <taxon>Teratosphaeriaceae</taxon>
        <taxon>Teratosphaeria</taxon>
    </lineage>
</organism>
<name>A0A9W7W438_9PEZI</name>
<reference evidence="1 2" key="2">
    <citation type="journal article" date="2021" name="Curr. Genet.">
        <title>Genetic response to nitrogen starvation in the aggressive Eucalyptus foliar pathogen Teratosphaeria destructans.</title>
        <authorList>
            <person name="Havenga M."/>
            <person name="Wingfield B.D."/>
            <person name="Wingfield M.J."/>
            <person name="Dreyer L.L."/>
            <person name="Roets F."/>
            <person name="Aylward J."/>
        </authorList>
    </citation>
    <scope>NUCLEOTIDE SEQUENCE [LARGE SCALE GENOMIC DNA]</scope>
    <source>
        <strain evidence="1">CMW44962</strain>
    </source>
</reference>